<evidence type="ECO:0000313" key="3">
    <source>
        <dbReference type="EMBL" id="KIK15516.1"/>
    </source>
</evidence>
<dbReference type="Proteomes" id="UP000054018">
    <property type="component" value="Unassembled WGS sequence"/>
</dbReference>
<dbReference type="PANTHER" id="PTHR19848">
    <property type="entry name" value="WD40 REPEAT PROTEIN"/>
    <property type="match status" value="1"/>
</dbReference>
<dbReference type="HOGENOM" id="CLU_028047_0_0_1"/>
<dbReference type="SMART" id="SM00320">
    <property type="entry name" value="WD40"/>
    <property type="match status" value="5"/>
</dbReference>
<evidence type="ECO:0000256" key="2">
    <source>
        <dbReference type="ARBA" id="ARBA00022737"/>
    </source>
</evidence>
<dbReference type="Pfam" id="PF00400">
    <property type="entry name" value="WD40"/>
    <property type="match status" value="4"/>
</dbReference>
<dbReference type="EMBL" id="KN833888">
    <property type="protein sequence ID" value="KIK15516.1"/>
    <property type="molecule type" value="Genomic_DNA"/>
</dbReference>
<dbReference type="Gene3D" id="2.130.10.10">
    <property type="entry name" value="YVTN repeat-like/Quinoprotein amine dehydrogenase"/>
    <property type="match status" value="3"/>
</dbReference>
<keyword evidence="1" id="KW-0853">WD repeat</keyword>
<dbReference type="SUPFAM" id="SSF101908">
    <property type="entry name" value="Putative isomerase YbhE"/>
    <property type="match status" value="1"/>
</dbReference>
<dbReference type="InterPro" id="IPR015943">
    <property type="entry name" value="WD40/YVTN_repeat-like_dom_sf"/>
</dbReference>
<keyword evidence="4" id="KW-1185">Reference proteome</keyword>
<dbReference type="AlphaFoldDB" id="A0A0C9YG30"/>
<dbReference type="InterPro" id="IPR001680">
    <property type="entry name" value="WD40_rpt"/>
</dbReference>
<accession>A0A0C9YG30</accession>
<evidence type="ECO:0008006" key="5">
    <source>
        <dbReference type="Google" id="ProtNLM"/>
    </source>
</evidence>
<dbReference type="OrthoDB" id="10248252at2759"/>
<evidence type="ECO:0000313" key="4">
    <source>
        <dbReference type="Proteomes" id="UP000054018"/>
    </source>
</evidence>
<dbReference type="PANTHER" id="PTHR19848:SF8">
    <property type="entry name" value="F-BOX AND WD REPEAT DOMAIN CONTAINING 7"/>
    <property type="match status" value="1"/>
</dbReference>
<feature type="non-terminal residue" evidence="3">
    <location>
        <position position="263"/>
    </location>
</feature>
<protein>
    <recommendedName>
        <fullName evidence="5">Anaphase-promoting complex subunit 4 WD40 domain-containing protein</fullName>
    </recommendedName>
</protein>
<name>A0A0C9YG30_9AGAM</name>
<reference evidence="4" key="2">
    <citation type="submission" date="2015-01" db="EMBL/GenBank/DDBJ databases">
        <title>Evolutionary Origins and Diversification of the Mycorrhizal Mutualists.</title>
        <authorList>
            <consortium name="DOE Joint Genome Institute"/>
            <consortium name="Mycorrhizal Genomics Consortium"/>
            <person name="Kohler A."/>
            <person name="Kuo A."/>
            <person name="Nagy L.G."/>
            <person name="Floudas D."/>
            <person name="Copeland A."/>
            <person name="Barry K.W."/>
            <person name="Cichocki N."/>
            <person name="Veneault-Fourrey C."/>
            <person name="LaButti K."/>
            <person name="Lindquist E.A."/>
            <person name="Lipzen A."/>
            <person name="Lundell T."/>
            <person name="Morin E."/>
            <person name="Murat C."/>
            <person name="Riley R."/>
            <person name="Ohm R."/>
            <person name="Sun H."/>
            <person name="Tunlid A."/>
            <person name="Henrissat B."/>
            <person name="Grigoriev I.V."/>
            <person name="Hibbett D.S."/>
            <person name="Martin F."/>
        </authorList>
    </citation>
    <scope>NUCLEOTIDE SEQUENCE [LARGE SCALE GENOMIC DNA]</scope>
    <source>
        <strain evidence="4">441</strain>
    </source>
</reference>
<keyword evidence="2" id="KW-0677">Repeat</keyword>
<reference evidence="3 4" key="1">
    <citation type="submission" date="2014-04" db="EMBL/GenBank/DDBJ databases">
        <authorList>
            <consortium name="DOE Joint Genome Institute"/>
            <person name="Kuo A."/>
            <person name="Kohler A."/>
            <person name="Costa M.D."/>
            <person name="Nagy L.G."/>
            <person name="Floudas D."/>
            <person name="Copeland A."/>
            <person name="Barry K.W."/>
            <person name="Cichocki N."/>
            <person name="Veneault-Fourrey C."/>
            <person name="LaButti K."/>
            <person name="Lindquist E.A."/>
            <person name="Lipzen A."/>
            <person name="Lundell T."/>
            <person name="Morin E."/>
            <person name="Murat C."/>
            <person name="Sun H."/>
            <person name="Tunlid A."/>
            <person name="Henrissat B."/>
            <person name="Grigoriev I.V."/>
            <person name="Hibbett D.S."/>
            <person name="Martin F."/>
            <person name="Nordberg H.P."/>
            <person name="Cantor M.N."/>
            <person name="Hua S.X."/>
        </authorList>
    </citation>
    <scope>NUCLEOTIDE SEQUENCE [LARGE SCALE GENOMIC DNA]</scope>
    <source>
        <strain evidence="3 4">441</strain>
    </source>
</reference>
<gene>
    <name evidence="3" type="ORF">PISMIDRAFT_72572</name>
</gene>
<feature type="non-terminal residue" evidence="3">
    <location>
        <position position="1"/>
    </location>
</feature>
<sequence>QIVCASQSTVLAVAFVDESQLVAGYDNSDIHRWKIEDGQQLGPTMQTGRRVYSIAVSQDGRWIVSGDDGRKATAWNADTHEKVRHAEYRNSVYNTTDNIRLFDIASGTELLPPISHHYVVGVKFSPDGSRFATVSRDSGVRIYSTHDGKVLFDSGTRGLTNSFAVTPLAWSSDGQQLFVASKGKITSFNTSDSSSSERPIHENKSSVSIASNGKFIACSAGSSVSLWDCMSHRRIGSIITHAAGISCIALSPSGGYLACGGSN</sequence>
<evidence type="ECO:0000256" key="1">
    <source>
        <dbReference type="ARBA" id="ARBA00022574"/>
    </source>
</evidence>
<dbReference type="STRING" id="765257.A0A0C9YG30"/>
<organism evidence="3 4">
    <name type="scientific">Pisolithus microcarpus 441</name>
    <dbReference type="NCBI Taxonomy" id="765257"/>
    <lineage>
        <taxon>Eukaryota</taxon>
        <taxon>Fungi</taxon>
        <taxon>Dikarya</taxon>
        <taxon>Basidiomycota</taxon>
        <taxon>Agaricomycotina</taxon>
        <taxon>Agaricomycetes</taxon>
        <taxon>Agaricomycetidae</taxon>
        <taxon>Boletales</taxon>
        <taxon>Sclerodermatineae</taxon>
        <taxon>Pisolithaceae</taxon>
        <taxon>Pisolithus</taxon>
    </lineage>
</organism>
<proteinExistence type="predicted"/>